<name>A0AAX4EYH9_9GAMM</name>
<gene>
    <name evidence="1" type="ORF">RXA29_21965</name>
</gene>
<dbReference type="AlphaFoldDB" id="A0AAX4EYH9"/>
<dbReference type="Pfam" id="PF02413">
    <property type="entry name" value="Caudo_TAP"/>
    <property type="match status" value="1"/>
</dbReference>
<dbReference type="EMBL" id="CP136339">
    <property type="protein sequence ID" value="WOA52489.1"/>
    <property type="molecule type" value="Genomic_DNA"/>
</dbReference>
<evidence type="ECO:0000313" key="2">
    <source>
        <dbReference type="Proteomes" id="UP001304423"/>
    </source>
</evidence>
<dbReference type="InterPro" id="IPR051220">
    <property type="entry name" value="TFA_Chaperone"/>
</dbReference>
<sequence length="206" mass="22198">MSEKYSVAVQTADIGQSGLAQRAGWLTVYHVDPLTREYTGASYEYLMIGTGLPADSYADAPVLPDLGLALRRSADGSAWEHVQDYRGQTVYRKADGQALVVRDIGALPDDVTVLAPATAFDAWDGKQWVTDTVAQQSAAVAAAEQELATRKAAATSRINELNYAVTLGMATGIENDALIAWQAYIVHLSRIDTSIAPNIDWPETPI</sequence>
<dbReference type="RefSeq" id="WP_316392890.1">
    <property type="nucleotide sequence ID" value="NZ_CP136339.1"/>
</dbReference>
<accession>A0AAX4EYH9</accession>
<protein>
    <submittedName>
        <fullName evidence="1">Tail fiber assembly protein</fullName>
    </submittedName>
</protein>
<dbReference type="Proteomes" id="UP001304423">
    <property type="component" value="Chromosome"/>
</dbReference>
<reference evidence="1" key="1">
    <citation type="submission" date="2023-10" db="EMBL/GenBank/DDBJ databases">
        <title>Clonality and diversity in the soft rot Dickeya solani phytopathogen.</title>
        <authorList>
            <person name="Pedron J."/>
            <person name="Van Gijsegem F."/>
            <person name="Portier P."/>
            <person name="Taghouti G."/>
        </authorList>
    </citation>
    <scope>NUCLEOTIDE SEQUENCE</scope>
    <source>
        <strain evidence="1">CFBP5647</strain>
    </source>
</reference>
<organism evidence="1 2">
    <name type="scientific">Dickeya solani</name>
    <dbReference type="NCBI Taxonomy" id="1089444"/>
    <lineage>
        <taxon>Bacteria</taxon>
        <taxon>Pseudomonadati</taxon>
        <taxon>Pseudomonadota</taxon>
        <taxon>Gammaproteobacteria</taxon>
        <taxon>Enterobacterales</taxon>
        <taxon>Pectobacteriaceae</taxon>
        <taxon>Dickeya</taxon>
    </lineage>
</organism>
<proteinExistence type="predicted"/>
<dbReference type="PANTHER" id="PTHR34413">
    <property type="entry name" value="PROPHAGE TAIL FIBER ASSEMBLY PROTEIN HOMOLOG TFAE-RELATED-RELATED"/>
    <property type="match status" value="1"/>
</dbReference>
<dbReference type="PANTHER" id="PTHR34413:SF2">
    <property type="entry name" value="PROPHAGE TAIL FIBER ASSEMBLY PROTEIN HOMOLOG TFAE-RELATED"/>
    <property type="match status" value="1"/>
</dbReference>
<evidence type="ECO:0000313" key="1">
    <source>
        <dbReference type="EMBL" id="WOA52489.1"/>
    </source>
</evidence>
<dbReference type="InterPro" id="IPR003458">
    <property type="entry name" value="Phage_T4_Gp38_tail_assem"/>
</dbReference>